<feature type="compositionally biased region" description="Gly residues" evidence="1">
    <location>
        <begin position="448"/>
        <end position="458"/>
    </location>
</feature>
<feature type="region of interest" description="Disordered" evidence="1">
    <location>
        <begin position="389"/>
        <end position="491"/>
    </location>
</feature>
<gene>
    <name evidence="2" type="ORF">GMORB2_6159</name>
</gene>
<dbReference type="GeneID" id="55972384"/>
<dbReference type="EMBL" id="JAANYQ010000006">
    <property type="protein sequence ID" value="KAF4123458.1"/>
    <property type="molecule type" value="Genomic_DNA"/>
</dbReference>
<sequence>MSTNEELHRIIEQLRQEKEQERREKEQARRDGEQARRDGEQARRDGEQARRLIRNTTLEEYLAACQEHVLSKIQLVTDGYLTTRAPTTNPARKHCPTLLVPWAGFISTQIETIRLIDRVLPDDGRLFESLHFLQGIGHRLSMRRVQDEASLVFVQNNAIEDPVRIILSKMNAFHPTRFGLSIPDQVEFQTTASSLRDPTDQRDTVERDARLRTDQICVFRNSAQRDIAYVIEYKAPHKLHTAHLEQGLRQMDIFREVVNKQTIPTADPDKFKHYAELLSAAAVTQTYHYMLEAGLEYSYLTNGDAIVFLKIDWADPAVLHYHLAQPSREVLVDGDAAYSNAICQVLAFTLTALQSRQHTNSERVAATEKCQKWEVDFGFILDQIVKEEEEEKARADPTTPRGRKHSRATSSPGWLPAPIKKTRRNPRQQSPSEESDRVLRSHGHDRPGGGAGTGGGASEGDRAGRPDGSPQRHGTAASSDRAPTGGESTYQGRRQYCTPSCLLSLVGGQLSDQKCPNVELHLGTTLPEAGQARQARHPVSYSQFMDLLRRQFAQGLDEGVVVLGKEGACGALFQITLLRYGYTFIAKGVTGGRVPELEKEAAVYQKLQPLQGHGIPVCLGSVDLKPLGQVFYYYFDVRIIRFILLSYGGTEVRAGDEASRAGVANTVTSILGQMHRLGVVHGDVRWPNVLQGPDGEITLIDFDRATFLLPDRSRAALSAISPNRRKRLMEAEGGEDSSPAKKAFLQPAIQQDNADAQSLFSLDCGRMIGRGGLGRDGDGT</sequence>
<accession>A0A9P4YUQ6</accession>
<name>A0A9P4YUQ6_9HYPO</name>
<protein>
    <recommendedName>
        <fullName evidence="4">Protein kinase domain-containing protein</fullName>
    </recommendedName>
</protein>
<evidence type="ECO:0000256" key="1">
    <source>
        <dbReference type="SAM" id="MobiDB-lite"/>
    </source>
</evidence>
<dbReference type="PANTHER" id="PTHR37171">
    <property type="entry name" value="SERINE/THREONINE-PROTEIN KINASE YRZF-RELATED"/>
    <property type="match status" value="1"/>
</dbReference>
<reference evidence="2" key="1">
    <citation type="submission" date="2020-03" db="EMBL/GenBank/DDBJ databases">
        <title>Site-based positive gene gene selection in Geosmithia morbida across the United States reveals a broad range of putative effectors and factors for local host and environmental adapation.</title>
        <authorList>
            <person name="Onufrak A."/>
            <person name="Murdoch R.W."/>
            <person name="Gazis R."/>
            <person name="Huff M."/>
            <person name="Staton M."/>
            <person name="Klingeman W."/>
            <person name="Hadziabdic D."/>
        </authorList>
    </citation>
    <scope>NUCLEOTIDE SEQUENCE</scope>
    <source>
        <strain evidence="2">1262</strain>
    </source>
</reference>
<dbReference type="RefSeq" id="XP_035322110.1">
    <property type="nucleotide sequence ID" value="XM_035468129.1"/>
</dbReference>
<feature type="region of interest" description="Disordered" evidence="1">
    <location>
        <begin position="1"/>
        <end position="48"/>
    </location>
</feature>
<organism evidence="2 3">
    <name type="scientific">Geosmithia morbida</name>
    <dbReference type="NCBI Taxonomy" id="1094350"/>
    <lineage>
        <taxon>Eukaryota</taxon>
        <taxon>Fungi</taxon>
        <taxon>Dikarya</taxon>
        <taxon>Ascomycota</taxon>
        <taxon>Pezizomycotina</taxon>
        <taxon>Sordariomycetes</taxon>
        <taxon>Hypocreomycetidae</taxon>
        <taxon>Hypocreales</taxon>
        <taxon>Bionectriaceae</taxon>
        <taxon>Geosmithia</taxon>
    </lineage>
</organism>
<evidence type="ECO:0000313" key="3">
    <source>
        <dbReference type="Proteomes" id="UP000749293"/>
    </source>
</evidence>
<keyword evidence="3" id="KW-1185">Reference proteome</keyword>
<dbReference type="AlphaFoldDB" id="A0A9P4YUQ6"/>
<evidence type="ECO:0008006" key="4">
    <source>
        <dbReference type="Google" id="ProtNLM"/>
    </source>
</evidence>
<proteinExistence type="predicted"/>
<dbReference type="Proteomes" id="UP000749293">
    <property type="component" value="Unassembled WGS sequence"/>
</dbReference>
<evidence type="ECO:0000313" key="2">
    <source>
        <dbReference type="EMBL" id="KAF4123458.1"/>
    </source>
</evidence>
<dbReference type="SUPFAM" id="SSF56112">
    <property type="entry name" value="Protein kinase-like (PK-like)"/>
    <property type="match status" value="1"/>
</dbReference>
<feature type="compositionally biased region" description="Basic and acidic residues" evidence="1">
    <location>
        <begin position="434"/>
        <end position="447"/>
    </location>
</feature>
<dbReference type="PANTHER" id="PTHR37171:SF1">
    <property type="entry name" value="SERINE_THREONINE-PROTEIN KINASE YRZF-RELATED"/>
    <property type="match status" value="1"/>
</dbReference>
<dbReference type="OrthoDB" id="411394at2759"/>
<comment type="caution">
    <text evidence="2">The sequence shown here is derived from an EMBL/GenBank/DDBJ whole genome shotgun (WGS) entry which is preliminary data.</text>
</comment>
<dbReference type="InterPro" id="IPR052396">
    <property type="entry name" value="Meiotic_Drive_Suppr_Kinase"/>
</dbReference>
<dbReference type="Gene3D" id="1.10.510.10">
    <property type="entry name" value="Transferase(Phosphotransferase) domain 1"/>
    <property type="match status" value="1"/>
</dbReference>
<dbReference type="InterPro" id="IPR011009">
    <property type="entry name" value="Kinase-like_dom_sf"/>
</dbReference>